<gene>
    <name evidence="15" type="ORF">BXY39_2094</name>
</gene>
<evidence type="ECO:0000256" key="8">
    <source>
        <dbReference type="ARBA" id="ARBA00022679"/>
    </source>
</evidence>
<evidence type="ECO:0000256" key="1">
    <source>
        <dbReference type="ARBA" id="ARBA00004429"/>
    </source>
</evidence>
<evidence type="ECO:0000256" key="3">
    <source>
        <dbReference type="ARBA" id="ARBA00009337"/>
    </source>
</evidence>
<dbReference type="PANTHER" id="PTHR43867">
    <property type="entry name" value="CELLULOSE SYNTHASE CATALYTIC SUBUNIT A [UDP-FORMING]"/>
    <property type="match status" value="1"/>
</dbReference>
<feature type="transmembrane region" description="Helical" evidence="13">
    <location>
        <begin position="455"/>
        <end position="472"/>
    </location>
</feature>
<dbReference type="NCBIfam" id="NF003958">
    <property type="entry name" value="PRK05454.2-1"/>
    <property type="match status" value="1"/>
</dbReference>
<dbReference type="AlphaFoldDB" id="A0A3M0CLR5"/>
<feature type="transmembrane region" description="Helical" evidence="13">
    <location>
        <begin position="484"/>
        <end position="507"/>
    </location>
</feature>
<dbReference type="FunCoup" id="A0A3M0CLR5">
    <property type="interactions" value="26"/>
</dbReference>
<dbReference type="InterPro" id="IPR001173">
    <property type="entry name" value="Glyco_trans_2-like"/>
</dbReference>
<keyword evidence="7" id="KW-0328">Glycosyltransferase</keyword>
<dbReference type="GO" id="GO:0005886">
    <property type="term" value="C:plasma membrane"/>
    <property type="evidence" value="ECO:0007669"/>
    <property type="project" value="UniProtKB-SubCell"/>
</dbReference>
<evidence type="ECO:0000256" key="7">
    <source>
        <dbReference type="ARBA" id="ARBA00022676"/>
    </source>
</evidence>
<comment type="caution">
    <text evidence="15">The sequence shown here is derived from an EMBL/GenBank/DDBJ whole genome shotgun (WGS) entry which is preliminary data.</text>
</comment>
<keyword evidence="8 15" id="KW-0808">Transferase</keyword>
<dbReference type="InterPro" id="IPR050321">
    <property type="entry name" value="Glycosyltr_2/OpgH_subfam"/>
</dbReference>
<dbReference type="CDD" id="cd04191">
    <property type="entry name" value="Glucan_BSP_MdoH"/>
    <property type="match status" value="1"/>
</dbReference>
<evidence type="ECO:0000313" key="16">
    <source>
        <dbReference type="Proteomes" id="UP000271227"/>
    </source>
</evidence>
<feature type="transmembrane region" description="Helical" evidence="13">
    <location>
        <begin position="570"/>
        <end position="591"/>
    </location>
</feature>
<dbReference type="Proteomes" id="UP000271227">
    <property type="component" value="Unassembled WGS sequence"/>
</dbReference>
<feature type="transmembrane region" description="Helical" evidence="13">
    <location>
        <begin position="44"/>
        <end position="63"/>
    </location>
</feature>
<evidence type="ECO:0000313" key="15">
    <source>
        <dbReference type="EMBL" id="RMB07999.1"/>
    </source>
</evidence>
<evidence type="ECO:0000256" key="2">
    <source>
        <dbReference type="ARBA" id="ARBA00005001"/>
    </source>
</evidence>
<evidence type="ECO:0000256" key="5">
    <source>
        <dbReference type="ARBA" id="ARBA00022475"/>
    </source>
</evidence>
<keyword evidence="5" id="KW-1003">Cell membrane</keyword>
<keyword evidence="6" id="KW-0997">Cell inner membrane</keyword>
<evidence type="ECO:0000256" key="6">
    <source>
        <dbReference type="ARBA" id="ARBA00022519"/>
    </source>
</evidence>
<name>A0A3M0CLR5_9PROT</name>
<dbReference type="PANTHER" id="PTHR43867:SF5">
    <property type="entry name" value="GLUCANS BIOSYNTHESIS GLUCOSYLTRANSFERASE H"/>
    <property type="match status" value="1"/>
</dbReference>
<dbReference type="SUPFAM" id="SSF53448">
    <property type="entry name" value="Nucleotide-diphospho-sugar transferases"/>
    <property type="match status" value="1"/>
</dbReference>
<comment type="subcellular location">
    <subcellularLocation>
        <location evidence="1">Cell inner membrane</location>
        <topology evidence="1">Multi-pass membrane protein</topology>
    </subcellularLocation>
</comment>
<evidence type="ECO:0000259" key="14">
    <source>
        <dbReference type="Pfam" id="PF13632"/>
    </source>
</evidence>
<dbReference type="NCBIfam" id="NF003962">
    <property type="entry name" value="PRK05454.2-5"/>
    <property type="match status" value="1"/>
</dbReference>
<evidence type="ECO:0000256" key="10">
    <source>
        <dbReference type="ARBA" id="ARBA00022989"/>
    </source>
</evidence>
<evidence type="ECO:0000256" key="13">
    <source>
        <dbReference type="SAM" id="Phobius"/>
    </source>
</evidence>
<keyword evidence="16" id="KW-1185">Reference proteome</keyword>
<dbReference type="GO" id="GO:0016758">
    <property type="term" value="F:hexosyltransferase activity"/>
    <property type="evidence" value="ECO:0007669"/>
    <property type="project" value="TreeGrafter"/>
</dbReference>
<accession>A0A3M0CLR5</accession>
<dbReference type="Gene3D" id="3.90.550.10">
    <property type="entry name" value="Spore Coat Polysaccharide Biosynthesis Protein SpsA, Chain A"/>
    <property type="match status" value="1"/>
</dbReference>
<dbReference type="InParanoid" id="A0A3M0CLR5"/>
<dbReference type="EMBL" id="REFR01000011">
    <property type="protein sequence ID" value="RMB07999.1"/>
    <property type="molecule type" value="Genomic_DNA"/>
</dbReference>
<evidence type="ECO:0000256" key="4">
    <source>
        <dbReference type="ARBA" id="ARBA00020585"/>
    </source>
</evidence>
<protein>
    <recommendedName>
        <fullName evidence="4">Glucans biosynthesis glucosyltransferase H</fullName>
    </recommendedName>
</protein>
<evidence type="ECO:0000256" key="9">
    <source>
        <dbReference type="ARBA" id="ARBA00022692"/>
    </source>
</evidence>
<keyword evidence="9 13" id="KW-0812">Transmembrane</keyword>
<proteinExistence type="inferred from homology"/>
<comment type="similarity">
    <text evidence="3">Belongs to the glycosyltransferase 2 family. OpgH subfamily.</text>
</comment>
<evidence type="ECO:0000256" key="12">
    <source>
        <dbReference type="SAM" id="MobiDB-lite"/>
    </source>
</evidence>
<feature type="domain" description="Glycosyltransferase 2-like" evidence="14">
    <location>
        <begin position="232"/>
        <end position="422"/>
    </location>
</feature>
<dbReference type="Pfam" id="PF13632">
    <property type="entry name" value="Glyco_trans_2_3"/>
    <property type="match status" value="1"/>
</dbReference>
<evidence type="ECO:0000256" key="11">
    <source>
        <dbReference type="ARBA" id="ARBA00023136"/>
    </source>
</evidence>
<feature type="region of interest" description="Disordered" evidence="12">
    <location>
        <begin position="707"/>
        <end position="733"/>
    </location>
</feature>
<keyword evidence="11 13" id="KW-0472">Membrane</keyword>
<feature type="transmembrane region" description="Helical" evidence="13">
    <location>
        <begin position="407"/>
        <end position="432"/>
    </location>
</feature>
<feature type="transmembrane region" description="Helical" evidence="13">
    <location>
        <begin position="83"/>
        <end position="107"/>
    </location>
</feature>
<comment type="pathway">
    <text evidence="2">Glycan metabolism; osmoregulated periplasmic glucan (OPG) biosynthesis.</text>
</comment>
<reference evidence="15 16" key="1">
    <citation type="submission" date="2018-10" db="EMBL/GenBank/DDBJ databases">
        <title>Genomic Encyclopedia of Archaeal and Bacterial Type Strains, Phase II (KMG-II): from individual species to whole genera.</title>
        <authorList>
            <person name="Goeker M."/>
        </authorList>
    </citation>
    <scope>NUCLEOTIDE SEQUENCE [LARGE SCALE GENOMIC DNA]</scope>
    <source>
        <strain evidence="15 16">DSM 25217</strain>
    </source>
</reference>
<organism evidence="15 16">
    <name type="scientific">Eilatimonas milleporae</name>
    <dbReference type="NCBI Taxonomy" id="911205"/>
    <lineage>
        <taxon>Bacteria</taxon>
        <taxon>Pseudomonadati</taxon>
        <taxon>Pseudomonadota</taxon>
        <taxon>Alphaproteobacteria</taxon>
        <taxon>Kordiimonadales</taxon>
        <taxon>Kordiimonadaceae</taxon>
        <taxon>Eilatimonas</taxon>
    </lineage>
</organism>
<keyword evidence="10 13" id="KW-1133">Transmembrane helix</keyword>
<dbReference type="InterPro" id="IPR029044">
    <property type="entry name" value="Nucleotide-diphossugar_trans"/>
</dbReference>
<sequence length="733" mass="79968">MPEGAFHPDRPALPPECRLDMPRQGVHAPRRPLRLKNRSRTARIGTAVSRAVLAVGTLLLAAFGAREMHGVMAAGGLTALQWVFLVFFTLNFAWVAFAACQCLLGFLRRAARDLARLLSPATPPPSATPPSLYTAVLLPVYNEDPHMVAAAVSAMAAALSEKAPDRFCFFILSDTNRAADWLREESVFSRLTRRVPAACPVYYRHRRANTERKAGNVADWVMRWGGAHDAMLILDADSLMSAETMIALARRLEEDPGLGLIQTAPAIIGGHTLFARLQQFANRCYGPIYADGLAAWHGPGSNFWGHNAIIRTHAFASAARLPHLSGAPPFGGHVMSHDFIEAALLRRAGWGVRLDTDLDGSYEQAPPSLSDVMIRDRRWCQGNLQHARFLGARGLALTTRLHLLGGIMAYMSALFWLILVGIGLLLAVQAAFTRPEYFAVPSLFPTWPVFDAERAIRLFILSLAVVLLPKGLGWLSACLNPRRCWAFGGPVLLTAGLLAESVLSALYAPVMMLAQSQIVRDVLSGGDSGWAVQRRGDGSIALADAFRVHRWHMATGLGFGGLAWMLNPHLFWWMLPITGGLILAAPLSWASGRNRFGRALRWFGLLRTPEEKRRKPAIIRAYERALPAGLDPVGGAFDRIVADTDLRNWHLGQLDAMDEGVFDADRILAGEKLKRARGLAHLENWLTPSETVALLHTPRLIAGVLGLAGNPRQQPPEGDGAGAGTGDRDPVMS</sequence>